<dbReference type="Proteomes" id="UP001286313">
    <property type="component" value="Unassembled WGS sequence"/>
</dbReference>
<feature type="compositionally biased region" description="Pro residues" evidence="1">
    <location>
        <begin position="24"/>
        <end position="33"/>
    </location>
</feature>
<name>A0AAE1EM16_PETCI</name>
<dbReference type="AlphaFoldDB" id="A0AAE1EM16"/>
<accession>A0AAE1EM16</accession>
<organism evidence="2 3">
    <name type="scientific">Petrolisthes cinctipes</name>
    <name type="common">Flat porcelain crab</name>
    <dbReference type="NCBI Taxonomy" id="88211"/>
    <lineage>
        <taxon>Eukaryota</taxon>
        <taxon>Metazoa</taxon>
        <taxon>Ecdysozoa</taxon>
        <taxon>Arthropoda</taxon>
        <taxon>Crustacea</taxon>
        <taxon>Multicrustacea</taxon>
        <taxon>Malacostraca</taxon>
        <taxon>Eumalacostraca</taxon>
        <taxon>Eucarida</taxon>
        <taxon>Decapoda</taxon>
        <taxon>Pleocyemata</taxon>
        <taxon>Anomura</taxon>
        <taxon>Galatheoidea</taxon>
        <taxon>Porcellanidae</taxon>
        <taxon>Petrolisthes</taxon>
    </lineage>
</organism>
<sequence>MEEDGGNRPLPLSEPTTLDLQSHPPLPSKPSPSPFRAFPFSIQSHPLFSSEPSSFPSKSSSFPSKPSLLPSKPSPSPFKAIPLSLQTHPTLPSKPSPSPSKAIHSFLFPSKAIPVSSHLASDTGNSIFPPNSPAFRRHHLHTRDLHPLTYPKPPPTCTPETSTHLHTQDLQEMGSSARPLPRCHPLSHRLYSSPTPLTCI</sequence>
<evidence type="ECO:0000313" key="3">
    <source>
        <dbReference type="Proteomes" id="UP001286313"/>
    </source>
</evidence>
<protein>
    <submittedName>
        <fullName evidence="2">Uncharacterized protein</fullName>
    </submittedName>
</protein>
<feature type="region of interest" description="Disordered" evidence="1">
    <location>
        <begin position="1"/>
        <end position="101"/>
    </location>
</feature>
<dbReference type="EMBL" id="JAWQEG010006671">
    <property type="protein sequence ID" value="KAK3854186.1"/>
    <property type="molecule type" value="Genomic_DNA"/>
</dbReference>
<proteinExistence type="predicted"/>
<gene>
    <name evidence="2" type="ORF">Pcinc_039317</name>
</gene>
<keyword evidence="3" id="KW-1185">Reference proteome</keyword>
<evidence type="ECO:0000313" key="2">
    <source>
        <dbReference type="EMBL" id="KAK3854186.1"/>
    </source>
</evidence>
<reference evidence="2" key="1">
    <citation type="submission" date="2023-10" db="EMBL/GenBank/DDBJ databases">
        <title>Genome assemblies of two species of porcelain crab, Petrolisthes cinctipes and Petrolisthes manimaculis (Anomura: Porcellanidae).</title>
        <authorList>
            <person name="Angst P."/>
        </authorList>
    </citation>
    <scope>NUCLEOTIDE SEQUENCE</scope>
    <source>
        <strain evidence="2">PB745_01</strain>
        <tissue evidence="2">Gill</tissue>
    </source>
</reference>
<feature type="compositionally biased region" description="Low complexity" evidence="1">
    <location>
        <begin position="34"/>
        <end position="71"/>
    </location>
</feature>
<comment type="caution">
    <text evidence="2">The sequence shown here is derived from an EMBL/GenBank/DDBJ whole genome shotgun (WGS) entry which is preliminary data.</text>
</comment>
<evidence type="ECO:0000256" key="1">
    <source>
        <dbReference type="SAM" id="MobiDB-lite"/>
    </source>
</evidence>